<dbReference type="AlphaFoldDB" id="A0A8C7MNN9"/>
<dbReference type="FunFam" id="3.40.800.20:FF:000005">
    <property type="entry name" value="histone deacetylase 6"/>
    <property type="match status" value="1"/>
</dbReference>
<evidence type="ECO:0000256" key="3">
    <source>
        <dbReference type="ARBA" id="ARBA00022801"/>
    </source>
</evidence>
<dbReference type="InterPro" id="IPR037138">
    <property type="entry name" value="His_deacetylse_dom_sf"/>
</dbReference>
<dbReference type="PANTHER" id="PTHR10625">
    <property type="entry name" value="HISTONE DEACETYLASE HDAC1-RELATED"/>
    <property type="match status" value="1"/>
</dbReference>
<dbReference type="GO" id="GO:0005634">
    <property type="term" value="C:nucleus"/>
    <property type="evidence" value="ECO:0007669"/>
    <property type="project" value="UniProtKB-SubCell"/>
</dbReference>
<comment type="subcellular location">
    <subcellularLocation>
        <location evidence="1">Nucleus</location>
    </subcellularLocation>
</comment>
<proteinExistence type="inferred from homology"/>
<dbReference type="GO" id="GO:0016787">
    <property type="term" value="F:hydrolase activity"/>
    <property type="evidence" value="ECO:0007669"/>
    <property type="project" value="UniProtKB-KW"/>
</dbReference>
<dbReference type="GO" id="GO:0019213">
    <property type="term" value="F:deacetylase activity"/>
    <property type="evidence" value="ECO:0007669"/>
    <property type="project" value="TreeGrafter"/>
</dbReference>
<name>A0A8C7MNN9_ONCKI</name>
<protein>
    <submittedName>
        <fullName evidence="7">Histone deacetylase 10</fullName>
    </submittedName>
</protein>
<feature type="region of interest" description="Disordered" evidence="5">
    <location>
        <begin position="366"/>
        <end position="389"/>
    </location>
</feature>
<evidence type="ECO:0000313" key="7">
    <source>
        <dbReference type="Ensembl" id="ENSOKIP00005067085.1"/>
    </source>
</evidence>
<dbReference type="InterPro" id="IPR000286">
    <property type="entry name" value="HDACs"/>
</dbReference>
<dbReference type="GO" id="GO:0040029">
    <property type="term" value="P:epigenetic regulation of gene expression"/>
    <property type="evidence" value="ECO:0007669"/>
    <property type="project" value="TreeGrafter"/>
</dbReference>
<dbReference type="InterPro" id="IPR023801">
    <property type="entry name" value="His_deacetylse_dom"/>
</dbReference>
<dbReference type="Pfam" id="PF00850">
    <property type="entry name" value="Hist_deacetyl"/>
    <property type="match status" value="1"/>
</dbReference>
<dbReference type="InterPro" id="IPR023696">
    <property type="entry name" value="Ureohydrolase_dom_sf"/>
</dbReference>
<dbReference type="Ensembl" id="ENSOKIT00005071363.1">
    <property type="protein sequence ID" value="ENSOKIP00005067085.1"/>
    <property type="gene ID" value="ENSOKIG00005027962.1"/>
</dbReference>
<evidence type="ECO:0000259" key="6">
    <source>
        <dbReference type="Pfam" id="PF00850"/>
    </source>
</evidence>
<evidence type="ECO:0000313" key="8">
    <source>
        <dbReference type="Proteomes" id="UP000694557"/>
    </source>
</evidence>
<dbReference type="GeneTree" id="ENSGT00940000160061"/>
<evidence type="ECO:0000256" key="1">
    <source>
        <dbReference type="ARBA" id="ARBA00004123"/>
    </source>
</evidence>
<gene>
    <name evidence="7" type="primary">HDAC10</name>
    <name evidence="7" type="synonym">LOC109867703</name>
</gene>
<comment type="similarity">
    <text evidence="2">Belongs to the histone deacetylase family. HD type 2 subfamily.</text>
</comment>
<accession>A0A8C7MNN9</accession>
<keyword evidence="3" id="KW-0378">Hydrolase</keyword>
<dbReference type="PRINTS" id="PR01270">
    <property type="entry name" value="HDASUPER"/>
</dbReference>
<evidence type="ECO:0000256" key="5">
    <source>
        <dbReference type="SAM" id="MobiDB-lite"/>
    </source>
</evidence>
<evidence type="ECO:0000256" key="4">
    <source>
        <dbReference type="ARBA" id="ARBA00023242"/>
    </source>
</evidence>
<dbReference type="PANTHER" id="PTHR10625:SF43">
    <property type="entry name" value="POLYAMINE DEACETYLASE HDAC10"/>
    <property type="match status" value="1"/>
</dbReference>
<keyword evidence="8" id="KW-1185">Reference proteome</keyword>
<dbReference type="SUPFAM" id="SSF52768">
    <property type="entry name" value="Arginase/deacetylase"/>
    <property type="match status" value="1"/>
</dbReference>
<reference evidence="7" key="1">
    <citation type="submission" date="2025-08" db="UniProtKB">
        <authorList>
            <consortium name="Ensembl"/>
        </authorList>
    </citation>
    <scope>IDENTIFICATION</scope>
</reference>
<evidence type="ECO:0000256" key="2">
    <source>
        <dbReference type="ARBA" id="ARBA00007738"/>
    </source>
</evidence>
<reference evidence="7" key="2">
    <citation type="submission" date="2025-09" db="UniProtKB">
        <authorList>
            <consortium name="Ensembl"/>
        </authorList>
    </citation>
    <scope>IDENTIFICATION</scope>
</reference>
<feature type="domain" description="Histone deacetylase" evidence="6">
    <location>
        <begin position="28"/>
        <end position="317"/>
    </location>
</feature>
<dbReference type="Proteomes" id="UP000694557">
    <property type="component" value="Unassembled WGS sequence"/>
</dbReference>
<organism evidence="7 8">
    <name type="scientific">Oncorhynchus kisutch</name>
    <name type="common">Coho salmon</name>
    <name type="synonym">Salmo kisutch</name>
    <dbReference type="NCBI Taxonomy" id="8019"/>
    <lineage>
        <taxon>Eukaryota</taxon>
        <taxon>Metazoa</taxon>
        <taxon>Chordata</taxon>
        <taxon>Craniata</taxon>
        <taxon>Vertebrata</taxon>
        <taxon>Euteleostomi</taxon>
        <taxon>Actinopterygii</taxon>
        <taxon>Neopterygii</taxon>
        <taxon>Teleostei</taxon>
        <taxon>Protacanthopterygii</taxon>
        <taxon>Salmoniformes</taxon>
        <taxon>Salmonidae</taxon>
        <taxon>Salmoninae</taxon>
        <taxon>Oncorhynchus</taxon>
    </lineage>
</organism>
<keyword evidence="4" id="KW-0539">Nucleus</keyword>
<dbReference type="Gene3D" id="3.40.800.20">
    <property type="entry name" value="Histone deacetylase domain"/>
    <property type="match status" value="1"/>
</dbReference>
<sequence>MSSGTALVYDEEMTRYKLLWVDPACKIEVPERLTVSHTALQEEGLAERCVSVPIRQATDAEILLAHSEEYLEAVKKTPHMSLDELRTFTQQYGDVYFHPNIYHCAKLAIGATLQLVDSVMTGKVRNGMALVRPPGHHSQRSAANGFCVFNNVAIAAHYAKKQVLIVDWDVHHGQGVQFAFEDDPSVLYFSWHRYEHQGFWPNLRESDYDSVGKEKGSGFNINVPWNKVGMENSDYLSVFFHVLLPIAYEFSPDLVFVCAGFDSAIGDPEGHMCATPDIFAHLTHLLKSLAGGKLCAVLEGGYNLTSLAQSVCQTVQTLLGDPAPQTSELNGPCESALESIQCVRSAHKPYWAFAPPVSEPSTKRCKLAEKEEGVQAEGGQKEEGDGQKTEEEEVVWMKPPSRLAPPVHTEVALPADLEVPDRCDRVRSSLMYVMFYLTFNAQHLLCTVYYYSQCVCVCVPPQGCSDVAGLMQAVLCLLLPLAYEYDPGLVLLARGPGSGVGKAAWAQITSLLQGLAQGHTLALLQGEEEAVGTTAASLLGDPAPSLGPLGAPLPEDMEAMERLRQRLQTHWGLLQNAGEQMITASKETYSVTQMDNNILEN</sequence>